<dbReference type="EMBL" id="MK500339">
    <property type="protein sequence ID" value="QBK86984.1"/>
    <property type="molecule type" value="Genomic_DNA"/>
</dbReference>
<name>A0A481YWP7_9VIRU</name>
<evidence type="ECO:0000256" key="1">
    <source>
        <dbReference type="SAM" id="MobiDB-lite"/>
    </source>
</evidence>
<proteinExistence type="predicted"/>
<gene>
    <name evidence="2" type="ORF">LCMAC103_03280</name>
</gene>
<feature type="region of interest" description="Disordered" evidence="1">
    <location>
        <begin position="76"/>
        <end position="104"/>
    </location>
</feature>
<feature type="compositionally biased region" description="Acidic residues" evidence="1">
    <location>
        <begin position="87"/>
        <end position="104"/>
    </location>
</feature>
<sequence length="310" mass="32856">MPGADVFSALLAVSFVGASADERVALSTDAVNTIVSFLPVAAGPTYTHGTAVEFWLPKPLPMFEETVWTHRIQTQFPQFGPQPDVDPVADDEPGSSDAGSADDDIVASTLEVPDLYGALDAAPPPPGGLPGLVFPAPPTHAPPLLPVDPFEEKYPDDGAPLGAVWSGMDMLAEKYGHVVPDDVQAALNLQLFQTFHISGHSMCKSGFLKLLGRNLLSSSEKGFIQDHLGSNWLPKFDRVLARDAARAAASRLEAAQTGHGRLIAKILLDIVQSPQLNDATKATALAYARAKIDTVCVAATPEYAELAGHF</sequence>
<reference evidence="2" key="1">
    <citation type="journal article" date="2019" name="MBio">
        <title>Virus Genomes from Deep Sea Sediments Expand the Ocean Megavirome and Support Independent Origins of Viral Gigantism.</title>
        <authorList>
            <person name="Backstrom D."/>
            <person name="Yutin N."/>
            <person name="Jorgensen S.L."/>
            <person name="Dharamshi J."/>
            <person name="Homa F."/>
            <person name="Zaremba-Niedwiedzka K."/>
            <person name="Spang A."/>
            <person name="Wolf Y.I."/>
            <person name="Koonin E.V."/>
            <person name="Ettema T.J."/>
        </authorList>
    </citation>
    <scope>NUCLEOTIDE SEQUENCE</scope>
</reference>
<accession>A0A481YWP7</accession>
<evidence type="ECO:0000313" key="2">
    <source>
        <dbReference type="EMBL" id="QBK86984.1"/>
    </source>
</evidence>
<protein>
    <submittedName>
        <fullName evidence="2">Uncharacterized protein</fullName>
    </submittedName>
</protein>
<organism evidence="2">
    <name type="scientific">Marseillevirus LCMAC103</name>
    <dbReference type="NCBI Taxonomy" id="2506604"/>
    <lineage>
        <taxon>Viruses</taxon>
        <taxon>Varidnaviria</taxon>
        <taxon>Bamfordvirae</taxon>
        <taxon>Nucleocytoviricota</taxon>
        <taxon>Megaviricetes</taxon>
        <taxon>Pimascovirales</taxon>
        <taxon>Pimascovirales incertae sedis</taxon>
        <taxon>Marseilleviridae</taxon>
    </lineage>
</organism>